<dbReference type="InterPro" id="IPR036866">
    <property type="entry name" value="RibonucZ/Hydroxyglut_hydro"/>
</dbReference>
<organism evidence="3 4">
    <name type="scientific">Plectosphaerella cucumerina</name>
    <dbReference type="NCBI Taxonomy" id="40658"/>
    <lineage>
        <taxon>Eukaryota</taxon>
        <taxon>Fungi</taxon>
        <taxon>Dikarya</taxon>
        <taxon>Ascomycota</taxon>
        <taxon>Pezizomycotina</taxon>
        <taxon>Sordariomycetes</taxon>
        <taxon>Hypocreomycetidae</taxon>
        <taxon>Glomerellales</taxon>
        <taxon>Plectosphaerellaceae</taxon>
        <taxon>Plectosphaerella</taxon>
    </lineage>
</organism>
<reference evidence="3" key="1">
    <citation type="journal article" date="2021" name="Nat. Commun.">
        <title>Genetic determinants of endophytism in the Arabidopsis root mycobiome.</title>
        <authorList>
            <person name="Mesny F."/>
            <person name="Miyauchi S."/>
            <person name="Thiergart T."/>
            <person name="Pickel B."/>
            <person name="Atanasova L."/>
            <person name="Karlsson M."/>
            <person name="Huettel B."/>
            <person name="Barry K.W."/>
            <person name="Haridas S."/>
            <person name="Chen C."/>
            <person name="Bauer D."/>
            <person name="Andreopoulos W."/>
            <person name="Pangilinan J."/>
            <person name="LaButti K."/>
            <person name="Riley R."/>
            <person name="Lipzen A."/>
            <person name="Clum A."/>
            <person name="Drula E."/>
            <person name="Henrissat B."/>
            <person name="Kohler A."/>
            <person name="Grigoriev I.V."/>
            <person name="Martin F.M."/>
            <person name="Hacquard S."/>
        </authorList>
    </citation>
    <scope>NUCLEOTIDE SEQUENCE</scope>
    <source>
        <strain evidence="3">MPI-CAGE-AT-0016</strain>
    </source>
</reference>
<dbReference type="PANTHER" id="PTHR42951:SF14">
    <property type="entry name" value="METALLO-BETA-LACTAMASE SUPERFAMILY PROTEIN"/>
    <property type="match status" value="1"/>
</dbReference>
<dbReference type="Pfam" id="PF00753">
    <property type="entry name" value="Lactamase_B"/>
    <property type="match status" value="1"/>
</dbReference>
<sequence>MHRLASLSVALPLAAAAALRVETHVNPGLSDDMVSSLIIGSQAAVLIDLPMAVPQAKALADWVRSTTDKPLVAAFTTHSHPDHYLSGTEVLSQFPGVKYYANPEAAAQIGIEASVKAQVLGDIFGVNNIAQQPAVPAPYDFSFFALPGDEDSPVHLISPLTGDTVHETLFWVPSAGTLIAGDSVYGSDVHLWLADLVTPQLTNSWLSTLDLIETLGPKVVVPGHSLSNANFGPTADIQHSRDYLQFWQTIESKGIDSFTPEELYKAFDDKFPSLLAGNNTVTSNFLLNATAEQFGRGGTRQQHMIDLASFNTTSLDGWKLSGVAKTECR</sequence>
<evidence type="ECO:0000313" key="4">
    <source>
        <dbReference type="Proteomes" id="UP000813385"/>
    </source>
</evidence>
<feature type="signal peptide" evidence="1">
    <location>
        <begin position="1"/>
        <end position="16"/>
    </location>
</feature>
<dbReference type="Proteomes" id="UP000813385">
    <property type="component" value="Unassembled WGS sequence"/>
</dbReference>
<gene>
    <name evidence="3" type="ORF">B0T11DRAFT_312044</name>
</gene>
<dbReference type="Gene3D" id="3.60.15.10">
    <property type="entry name" value="Ribonuclease Z/Hydroxyacylglutathione hydrolase-like"/>
    <property type="match status" value="1"/>
</dbReference>
<proteinExistence type="predicted"/>
<name>A0A8K0TFN5_9PEZI</name>
<comment type="caution">
    <text evidence="3">The sequence shown here is derived from an EMBL/GenBank/DDBJ whole genome shotgun (WGS) entry which is preliminary data.</text>
</comment>
<dbReference type="PANTHER" id="PTHR42951">
    <property type="entry name" value="METALLO-BETA-LACTAMASE DOMAIN-CONTAINING"/>
    <property type="match status" value="1"/>
</dbReference>
<evidence type="ECO:0000313" key="3">
    <source>
        <dbReference type="EMBL" id="KAH7359326.1"/>
    </source>
</evidence>
<protein>
    <submittedName>
        <fullName evidence="3">Metallo-beta-lactamase family protein</fullName>
    </submittedName>
</protein>
<dbReference type="AlphaFoldDB" id="A0A8K0TFN5"/>
<dbReference type="CDD" id="cd07739">
    <property type="entry name" value="metallo-hydrolase-like_MBL-fold"/>
    <property type="match status" value="1"/>
</dbReference>
<dbReference type="InterPro" id="IPR001279">
    <property type="entry name" value="Metallo-B-lactamas"/>
</dbReference>
<keyword evidence="1" id="KW-0732">Signal</keyword>
<dbReference type="SUPFAM" id="SSF56281">
    <property type="entry name" value="Metallo-hydrolase/oxidoreductase"/>
    <property type="match status" value="1"/>
</dbReference>
<dbReference type="EMBL" id="JAGPXD010000004">
    <property type="protein sequence ID" value="KAH7359326.1"/>
    <property type="molecule type" value="Genomic_DNA"/>
</dbReference>
<dbReference type="InterPro" id="IPR050855">
    <property type="entry name" value="NDM-1-like"/>
</dbReference>
<feature type="chain" id="PRO_5035433863" evidence="1">
    <location>
        <begin position="17"/>
        <end position="329"/>
    </location>
</feature>
<dbReference type="SMART" id="SM00849">
    <property type="entry name" value="Lactamase_B"/>
    <property type="match status" value="1"/>
</dbReference>
<accession>A0A8K0TFN5</accession>
<keyword evidence="4" id="KW-1185">Reference proteome</keyword>
<evidence type="ECO:0000256" key="1">
    <source>
        <dbReference type="SAM" id="SignalP"/>
    </source>
</evidence>
<evidence type="ECO:0000259" key="2">
    <source>
        <dbReference type="SMART" id="SM00849"/>
    </source>
</evidence>
<dbReference type="OrthoDB" id="536211at2759"/>
<feature type="domain" description="Metallo-beta-lactamase" evidence="2">
    <location>
        <begin position="32"/>
        <end position="224"/>
    </location>
</feature>